<feature type="compositionally biased region" description="Basic and acidic residues" evidence="1">
    <location>
        <begin position="1"/>
        <end position="17"/>
    </location>
</feature>
<organism evidence="2 3">
    <name type="scientific">Triticum urartu</name>
    <name type="common">Red wild einkorn</name>
    <name type="synonym">Crithodium urartu</name>
    <dbReference type="NCBI Taxonomy" id="4572"/>
    <lineage>
        <taxon>Eukaryota</taxon>
        <taxon>Viridiplantae</taxon>
        <taxon>Streptophyta</taxon>
        <taxon>Embryophyta</taxon>
        <taxon>Tracheophyta</taxon>
        <taxon>Spermatophyta</taxon>
        <taxon>Magnoliopsida</taxon>
        <taxon>Liliopsida</taxon>
        <taxon>Poales</taxon>
        <taxon>Poaceae</taxon>
        <taxon>BOP clade</taxon>
        <taxon>Pooideae</taxon>
        <taxon>Triticodae</taxon>
        <taxon>Triticeae</taxon>
        <taxon>Triticinae</taxon>
        <taxon>Triticum</taxon>
    </lineage>
</organism>
<evidence type="ECO:0000313" key="3">
    <source>
        <dbReference type="Proteomes" id="UP000015106"/>
    </source>
</evidence>
<reference evidence="2" key="2">
    <citation type="submission" date="2018-03" db="EMBL/GenBank/DDBJ databases">
        <title>The Triticum urartu genome reveals the dynamic nature of wheat genome evolution.</title>
        <authorList>
            <person name="Ling H."/>
            <person name="Ma B."/>
            <person name="Shi X."/>
            <person name="Liu H."/>
            <person name="Dong L."/>
            <person name="Sun H."/>
            <person name="Cao Y."/>
            <person name="Gao Q."/>
            <person name="Zheng S."/>
            <person name="Li Y."/>
            <person name="Yu Y."/>
            <person name="Du H."/>
            <person name="Qi M."/>
            <person name="Li Y."/>
            <person name="Yu H."/>
            <person name="Cui Y."/>
            <person name="Wang N."/>
            <person name="Chen C."/>
            <person name="Wu H."/>
            <person name="Zhao Y."/>
            <person name="Zhang J."/>
            <person name="Li Y."/>
            <person name="Zhou W."/>
            <person name="Zhang B."/>
            <person name="Hu W."/>
            <person name="Eijk M."/>
            <person name="Tang J."/>
            <person name="Witsenboer H."/>
            <person name="Zhao S."/>
            <person name="Li Z."/>
            <person name="Zhang A."/>
            <person name="Wang D."/>
            <person name="Liang C."/>
        </authorList>
    </citation>
    <scope>NUCLEOTIDE SEQUENCE [LARGE SCALE GENOMIC DNA]</scope>
    <source>
        <strain evidence="2">cv. G1812</strain>
    </source>
</reference>
<feature type="region of interest" description="Disordered" evidence="1">
    <location>
        <begin position="1"/>
        <end position="35"/>
    </location>
</feature>
<keyword evidence="3" id="KW-1185">Reference proteome</keyword>
<accession>A0A8R7UZ17</accession>
<evidence type="ECO:0000313" key="2">
    <source>
        <dbReference type="EnsemblPlants" id="TuG1812G0700001297.01.T01"/>
    </source>
</evidence>
<name>A0A8R7UZ17_TRIUA</name>
<sequence length="123" mass="13997">MHRPPQERVGDECRGDLALRGGEGGRGGRARPARRPARLEKECGLYERDLKRAMESCDELAWESDDLRKRLRDAPDLTEQVQVPQRDKKILKTNLKKAEEVTCYLTLVLATPMFCTCNLSPSQ</sequence>
<reference evidence="3" key="1">
    <citation type="journal article" date="2013" name="Nature">
        <title>Draft genome of the wheat A-genome progenitor Triticum urartu.</title>
        <authorList>
            <person name="Ling H.Q."/>
            <person name="Zhao S."/>
            <person name="Liu D."/>
            <person name="Wang J."/>
            <person name="Sun H."/>
            <person name="Zhang C."/>
            <person name="Fan H."/>
            <person name="Li D."/>
            <person name="Dong L."/>
            <person name="Tao Y."/>
            <person name="Gao C."/>
            <person name="Wu H."/>
            <person name="Li Y."/>
            <person name="Cui Y."/>
            <person name="Guo X."/>
            <person name="Zheng S."/>
            <person name="Wang B."/>
            <person name="Yu K."/>
            <person name="Liang Q."/>
            <person name="Yang W."/>
            <person name="Lou X."/>
            <person name="Chen J."/>
            <person name="Feng M."/>
            <person name="Jian J."/>
            <person name="Zhang X."/>
            <person name="Luo G."/>
            <person name="Jiang Y."/>
            <person name="Liu J."/>
            <person name="Wang Z."/>
            <person name="Sha Y."/>
            <person name="Zhang B."/>
            <person name="Wu H."/>
            <person name="Tang D."/>
            <person name="Shen Q."/>
            <person name="Xue P."/>
            <person name="Zou S."/>
            <person name="Wang X."/>
            <person name="Liu X."/>
            <person name="Wang F."/>
            <person name="Yang Y."/>
            <person name="An X."/>
            <person name="Dong Z."/>
            <person name="Zhang K."/>
            <person name="Zhang X."/>
            <person name="Luo M.C."/>
            <person name="Dvorak J."/>
            <person name="Tong Y."/>
            <person name="Wang J."/>
            <person name="Yang H."/>
            <person name="Li Z."/>
            <person name="Wang D."/>
            <person name="Zhang A."/>
            <person name="Wang J."/>
        </authorList>
    </citation>
    <scope>NUCLEOTIDE SEQUENCE</scope>
    <source>
        <strain evidence="3">cv. G1812</strain>
    </source>
</reference>
<dbReference type="PANTHER" id="PTHR35689:SF1">
    <property type="entry name" value="EARLY ENDOSOME ANTIGEN"/>
    <property type="match status" value="1"/>
</dbReference>
<dbReference type="EnsemblPlants" id="TuG1812G0700001297.01.T01">
    <property type="protein sequence ID" value="TuG1812G0700001297.01.T01"/>
    <property type="gene ID" value="TuG1812G0700001297.01"/>
</dbReference>
<dbReference type="Gramene" id="TuG1812G0700001297.01.T01">
    <property type="protein sequence ID" value="TuG1812G0700001297.01.T01"/>
    <property type="gene ID" value="TuG1812G0700001297.01"/>
</dbReference>
<evidence type="ECO:0000256" key="1">
    <source>
        <dbReference type="SAM" id="MobiDB-lite"/>
    </source>
</evidence>
<reference evidence="2" key="3">
    <citation type="submission" date="2022-06" db="UniProtKB">
        <authorList>
            <consortium name="EnsemblPlants"/>
        </authorList>
    </citation>
    <scope>IDENTIFICATION</scope>
</reference>
<dbReference type="Proteomes" id="UP000015106">
    <property type="component" value="Chromosome 7"/>
</dbReference>
<proteinExistence type="predicted"/>
<dbReference type="PANTHER" id="PTHR35689">
    <property type="entry name" value="EARLY ENDOSOME ANTIGEN"/>
    <property type="match status" value="1"/>
</dbReference>
<dbReference type="AlphaFoldDB" id="A0A8R7UZ17"/>
<protein>
    <submittedName>
        <fullName evidence="2">Uncharacterized protein</fullName>
    </submittedName>
</protein>